<dbReference type="VEuPathDB" id="FungiDB:ASPBRDRAFT_282086"/>
<evidence type="ECO:0000313" key="2">
    <source>
        <dbReference type="Proteomes" id="UP000184499"/>
    </source>
</evidence>
<reference evidence="2" key="1">
    <citation type="journal article" date="2017" name="Genome Biol.">
        <title>Comparative genomics reveals high biological diversity and specific adaptations in the industrially and medically important fungal genus Aspergillus.</title>
        <authorList>
            <person name="de Vries R.P."/>
            <person name="Riley R."/>
            <person name="Wiebenga A."/>
            <person name="Aguilar-Osorio G."/>
            <person name="Amillis S."/>
            <person name="Uchima C.A."/>
            <person name="Anderluh G."/>
            <person name="Asadollahi M."/>
            <person name="Askin M."/>
            <person name="Barry K."/>
            <person name="Battaglia E."/>
            <person name="Bayram O."/>
            <person name="Benocci T."/>
            <person name="Braus-Stromeyer S.A."/>
            <person name="Caldana C."/>
            <person name="Canovas D."/>
            <person name="Cerqueira G.C."/>
            <person name="Chen F."/>
            <person name="Chen W."/>
            <person name="Choi C."/>
            <person name="Clum A."/>
            <person name="Dos Santos R.A."/>
            <person name="Damasio A.R."/>
            <person name="Diallinas G."/>
            <person name="Emri T."/>
            <person name="Fekete E."/>
            <person name="Flipphi M."/>
            <person name="Freyberg S."/>
            <person name="Gallo A."/>
            <person name="Gournas C."/>
            <person name="Habgood R."/>
            <person name="Hainaut M."/>
            <person name="Harispe M.L."/>
            <person name="Henrissat B."/>
            <person name="Hilden K.S."/>
            <person name="Hope R."/>
            <person name="Hossain A."/>
            <person name="Karabika E."/>
            <person name="Karaffa L."/>
            <person name="Karanyi Z."/>
            <person name="Krasevec N."/>
            <person name="Kuo A."/>
            <person name="Kusch H."/>
            <person name="LaButti K."/>
            <person name="Lagendijk E.L."/>
            <person name="Lapidus A."/>
            <person name="Levasseur A."/>
            <person name="Lindquist E."/>
            <person name="Lipzen A."/>
            <person name="Logrieco A.F."/>
            <person name="MacCabe A."/>
            <person name="Maekelae M.R."/>
            <person name="Malavazi I."/>
            <person name="Melin P."/>
            <person name="Meyer V."/>
            <person name="Mielnichuk N."/>
            <person name="Miskei M."/>
            <person name="Molnar A.P."/>
            <person name="Mule G."/>
            <person name="Ngan C.Y."/>
            <person name="Orejas M."/>
            <person name="Orosz E."/>
            <person name="Ouedraogo J.P."/>
            <person name="Overkamp K.M."/>
            <person name="Park H.-S."/>
            <person name="Perrone G."/>
            <person name="Piumi F."/>
            <person name="Punt P.J."/>
            <person name="Ram A.F."/>
            <person name="Ramon A."/>
            <person name="Rauscher S."/>
            <person name="Record E."/>
            <person name="Riano-Pachon D.M."/>
            <person name="Robert V."/>
            <person name="Roehrig J."/>
            <person name="Ruller R."/>
            <person name="Salamov A."/>
            <person name="Salih N.S."/>
            <person name="Samson R.A."/>
            <person name="Sandor E."/>
            <person name="Sanguinetti M."/>
            <person name="Schuetze T."/>
            <person name="Sepcic K."/>
            <person name="Shelest E."/>
            <person name="Sherlock G."/>
            <person name="Sophianopoulou V."/>
            <person name="Squina F.M."/>
            <person name="Sun H."/>
            <person name="Susca A."/>
            <person name="Todd R.B."/>
            <person name="Tsang A."/>
            <person name="Unkles S.E."/>
            <person name="van de Wiele N."/>
            <person name="van Rossen-Uffink D."/>
            <person name="Oliveira J.V."/>
            <person name="Vesth T.C."/>
            <person name="Visser J."/>
            <person name="Yu J.-H."/>
            <person name="Zhou M."/>
            <person name="Andersen M.R."/>
            <person name="Archer D.B."/>
            <person name="Baker S.E."/>
            <person name="Benoit I."/>
            <person name="Brakhage A.A."/>
            <person name="Braus G.H."/>
            <person name="Fischer R."/>
            <person name="Frisvad J.C."/>
            <person name="Goldman G.H."/>
            <person name="Houbraken J."/>
            <person name="Oakley B."/>
            <person name="Pocsi I."/>
            <person name="Scazzocchio C."/>
            <person name="Seiboth B."/>
            <person name="vanKuyk P.A."/>
            <person name="Wortman J."/>
            <person name="Dyer P.S."/>
            <person name="Grigoriev I.V."/>
        </authorList>
    </citation>
    <scope>NUCLEOTIDE SEQUENCE [LARGE SCALE GENOMIC DNA]</scope>
    <source>
        <strain evidence="2">CBS 101740 / IMI 381727 / IBT 21946</strain>
    </source>
</reference>
<accession>A0A1L9UD49</accession>
<dbReference type="GeneID" id="93574973"/>
<organism evidence="1 2">
    <name type="scientific">Aspergillus brasiliensis (strain CBS 101740 / IMI 381727 / IBT 21946)</name>
    <dbReference type="NCBI Taxonomy" id="767769"/>
    <lineage>
        <taxon>Eukaryota</taxon>
        <taxon>Fungi</taxon>
        <taxon>Dikarya</taxon>
        <taxon>Ascomycota</taxon>
        <taxon>Pezizomycotina</taxon>
        <taxon>Eurotiomycetes</taxon>
        <taxon>Eurotiomycetidae</taxon>
        <taxon>Eurotiales</taxon>
        <taxon>Aspergillaceae</taxon>
        <taxon>Aspergillus</taxon>
        <taxon>Aspergillus subgen. Circumdati</taxon>
    </lineage>
</organism>
<evidence type="ECO:0000313" key="1">
    <source>
        <dbReference type="EMBL" id="OJJ69581.1"/>
    </source>
</evidence>
<protein>
    <submittedName>
        <fullName evidence="1">Uncharacterized protein</fullName>
    </submittedName>
</protein>
<sequence>MHAFLLCCASKETFALGPLLTSRTPFPSWLILVPAGFTAVGAGVAELRRNPITSTLHCPALSPITLQPPHINQDADHPLDMPPTRNGVDGCSNRRVESRSQAMLTGPCTVLVPLSVLLFPDKDLPRLTPEMTGEVHY</sequence>
<proteinExistence type="predicted"/>
<keyword evidence="2" id="KW-1185">Reference proteome</keyword>
<name>A0A1L9UD49_ASPBC</name>
<dbReference type="RefSeq" id="XP_067476830.1">
    <property type="nucleotide sequence ID" value="XM_067622485.1"/>
</dbReference>
<gene>
    <name evidence="1" type="ORF">ASPBRDRAFT_282086</name>
</gene>
<dbReference type="EMBL" id="KV878688">
    <property type="protein sequence ID" value="OJJ69581.1"/>
    <property type="molecule type" value="Genomic_DNA"/>
</dbReference>
<dbReference type="AlphaFoldDB" id="A0A1L9UD49"/>
<dbReference type="Proteomes" id="UP000184499">
    <property type="component" value="Unassembled WGS sequence"/>
</dbReference>